<dbReference type="PROSITE" id="PS50092">
    <property type="entry name" value="TSP1"/>
    <property type="match status" value="5"/>
</dbReference>
<protein>
    <recommendedName>
        <fullName evidence="6">ADAMTS/ADAMTS-like Spacer 1 domain-containing protein</fullName>
    </recommendedName>
</protein>
<feature type="region of interest" description="Disordered" evidence="5">
    <location>
        <begin position="738"/>
        <end position="762"/>
    </location>
</feature>
<evidence type="ECO:0000256" key="2">
    <source>
        <dbReference type="ARBA" id="ARBA00022525"/>
    </source>
</evidence>
<reference evidence="7" key="1">
    <citation type="submission" date="2020-11" db="EMBL/GenBank/DDBJ databases">
        <authorList>
            <person name="Tran Van P."/>
        </authorList>
    </citation>
    <scope>NUCLEOTIDE SEQUENCE</scope>
</reference>
<dbReference type="Pfam" id="PF19030">
    <property type="entry name" value="TSP1_ADAMTS"/>
    <property type="match status" value="6"/>
</dbReference>
<dbReference type="InterPro" id="IPR000884">
    <property type="entry name" value="TSP1_rpt"/>
</dbReference>
<evidence type="ECO:0000259" key="6">
    <source>
        <dbReference type="Pfam" id="PF05986"/>
    </source>
</evidence>
<dbReference type="AlphaFoldDB" id="A0A7R9AS71"/>
<dbReference type="Gene3D" id="2.20.100.10">
    <property type="entry name" value="Thrombospondin type-1 (TSP1) repeat"/>
    <property type="match status" value="5"/>
</dbReference>
<dbReference type="FunFam" id="2.20.100.10:FF:000005">
    <property type="entry name" value="ADAM metallopeptidase with thrombospondin type 1 motif 9"/>
    <property type="match status" value="2"/>
</dbReference>
<feature type="domain" description="ADAMTS/ADAMTS-like Spacer 1" evidence="6">
    <location>
        <begin position="4"/>
        <end position="75"/>
    </location>
</feature>
<proteinExistence type="predicted"/>
<keyword evidence="2" id="KW-0964">Secreted</keyword>
<dbReference type="SMART" id="SM00209">
    <property type="entry name" value="TSP1"/>
    <property type="match status" value="6"/>
</dbReference>
<dbReference type="Gene3D" id="2.60.120.830">
    <property type="match status" value="1"/>
</dbReference>
<gene>
    <name evidence="7" type="ORF">TSIB3V08_LOCUS3735</name>
</gene>
<evidence type="ECO:0000256" key="3">
    <source>
        <dbReference type="ARBA" id="ARBA00022729"/>
    </source>
</evidence>
<dbReference type="SUPFAM" id="SSF82895">
    <property type="entry name" value="TSP-1 type 1 repeat"/>
    <property type="match status" value="6"/>
</dbReference>
<evidence type="ECO:0000256" key="1">
    <source>
        <dbReference type="ARBA" id="ARBA00004613"/>
    </source>
</evidence>
<feature type="region of interest" description="Disordered" evidence="5">
    <location>
        <begin position="504"/>
        <end position="553"/>
    </location>
</feature>
<feature type="region of interest" description="Disordered" evidence="5">
    <location>
        <begin position="126"/>
        <end position="146"/>
    </location>
</feature>
<dbReference type="GO" id="GO:0005576">
    <property type="term" value="C:extracellular region"/>
    <property type="evidence" value="ECO:0007669"/>
    <property type="project" value="UniProtKB-SubCell"/>
</dbReference>
<keyword evidence="4" id="KW-0677">Repeat</keyword>
<sequence length="762" mass="83742">METLRKADGQYALNGNWAINWSGDYEAAGAVFSFKRQDTVAGEVITASGPLQEPIDIMVLYQQPNPGIKYEYMLPMSSDAALLGAMVPPVVPSVTRPGALNSVIAPPLLLPGGVGKIPVETPVVKDGTVQDSPDSRSPTFPYGSGVLGTDSRPAVITYHQTAGEARPVIGTHSNHQGPAEEPHKPIGKSKSRKRKFAWKLAGFTECTKTCGGGLSTTMVVCVREHSQITVPERRCGYQEKPHPQTIRCNNKPCPAEWVPGEWGECSVTCGDGVQTRDMMCKQEITPTLTMKVAEGACLKPPSQSRTQCSVPCGQGKRSRMVKCVGVNNSEQEDCLQNDQPAQEEECNLSPCPNSTAQYPWMYTEWTQQCSEECGTGVQTRRVHCSVDLHCDLGLRPDDTRACSSDKQCSGKWFAGPWGQCSPGCGQGHQTRDVVCVAFIRGQHHVALYMNCPENLKPDTDRVCESNPCAPDWFTTEWGQCSRECGTGVQKREVKCLDDKQQLSSGCAEDARPPSRRVCNTHDCSTGSATEKSSSHPLSRIDDDPSLSNGAGDQALPDETLHKVCDGRVEIISYICVINQDHELADNAATIDSGGSMLPIVLCVFFQSSESAIGLVLYMDQDMLIDMWYFHRRRNKKKIEQDSLGTPISSKAAHQCVFCERRCLMCLKITVNVNLTPPICEMCASLSIQFEMAGRKWPADWKNLHQHLSCDYVSVLLLFFSTCVNPHLLMPAGLQSEQRRELNNKRNNSSQTSSFSSMICDLH</sequence>
<dbReference type="PANTHER" id="PTHR13723">
    <property type="entry name" value="ADAMTS A DISINTEGRIN AND METALLOPROTEASE WITH THROMBOSPONDIN MOTIFS PROTEASE"/>
    <property type="match status" value="1"/>
</dbReference>
<evidence type="ECO:0000256" key="4">
    <source>
        <dbReference type="ARBA" id="ARBA00022737"/>
    </source>
</evidence>
<dbReference type="InterPro" id="IPR050439">
    <property type="entry name" value="ADAMTS_ADAMTS-like"/>
</dbReference>
<organism evidence="7">
    <name type="scientific">Timema shepardi</name>
    <name type="common">Walking stick</name>
    <dbReference type="NCBI Taxonomy" id="629360"/>
    <lineage>
        <taxon>Eukaryota</taxon>
        <taxon>Metazoa</taxon>
        <taxon>Ecdysozoa</taxon>
        <taxon>Arthropoda</taxon>
        <taxon>Hexapoda</taxon>
        <taxon>Insecta</taxon>
        <taxon>Pterygota</taxon>
        <taxon>Neoptera</taxon>
        <taxon>Polyneoptera</taxon>
        <taxon>Phasmatodea</taxon>
        <taxon>Timematodea</taxon>
        <taxon>Timematoidea</taxon>
        <taxon>Timematidae</taxon>
        <taxon>Timema</taxon>
    </lineage>
</organism>
<evidence type="ECO:0000256" key="5">
    <source>
        <dbReference type="SAM" id="MobiDB-lite"/>
    </source>
</evidence>
<dbReference type="Pfam" id="PF05986">
    <property type="entry name" value="ADAMTS_spacer1"/>
    <property type="match status" value="1"/>
</dbReference>
<evidence type="ECO:0000313" key="7">
    <source>
        <dbReference type="EMBL" id="CAD7259531.1"/>
    </source>
</evidence>
<accession>A0A7R9AS71</accession>
<dbReference type="EMBL" id="OC001262">
    <property type="protein sequence ID" value="CAD7259531.1"/>
    <property type="molecule type" value="Genomic_DNA"/>
</dbReference>
<dbReference type="InterPro" id="IPR036383">
    <property type="entry name" value="TSP1_rpt_sf"/>
</dbReference>
<comment type="subcellular location">
    <subcellularLocation>
        <location evidence="1">Secreted</location>
    </subcellularLocation>
</comment>
<dbReference type="InterPro" id="IPR010294">
    <property type="entry name" value="ADAMTS_spacer1"/>
</dbReference>
<feature type="compositionally biased region" description="Polar residues" evidence="5">
    <location>
        <begin position="521"/>
        <end position="536"/>
    </location>
</feature>
<dbReference type="PANTHER" id="PTHR13723:SF305">
    <property type="entry name" value="PROTEIN MADD-4"/>
    <property type="match status" value="1"/>
</dbReference>
<feature type="compositionally biased region" description="Polar residues" evidence="5">
    <location>
        <begin position="129"/>
        <end position="138"/>
    </location>
</feature>
<name>A0A7R9AS71_TIMSH</name>
<keyword evidence="3" id="KW-0732">Signal</keyword>